<sequence length="100" mass="11106">MLPVTTTTRMHRIAPYAAPSRVPHAVRECRSFNPRKEGAAENLSKVACCDDALHAKEVFRTDSELRHRTELRVSTTPAECVSYCTNDNGCLQPGKATTYP</sequence>
<gene>
    <name evidence="1" type="ORF">ZHAS_00005114</name>
</gene>
<evidence type="ECO:0000313" key="3">
    <source>
        <dbReference type="Proteomes" id="UP000030765"/>
    </source>
</evidence>
<organism evidence="1">
    <name type="scientific">Anopheles sinensis</name>
    <name type="common">Mosquito</name>
    <dbReference type="NCBI Taxonomy" id="74873"/>
    <lineage>
        <taxon>Eukaryota</taxon>
        <taxon>Metazoa</taxon>
        <taxon>Ecdysozoa</taxon>
        <taxon>Arthropoda</taxon>
        <taxon>Hexapoda</taxon>
        <taxon>Insecta</taxon>
        <taxon>Pterygota</taxon>
        <taxon>Neoptera</taxon>
        <taxon>Endopterygota</taxon>
        <taxon>Diptera</taxon>
        <taxon>Nematocera</taxon>
        <taxon>Culicoidea</taxon>
        <taxon>Culicidae</taxon>
        <taxon>Anophelinae</taxon>
        <taxon>Anopheles</taxon>
    </lineage>
</organism>
<proteinExistence type="predicted"/>
<evidence type="ECO:0000313" key="2">
    <source>
        <dbReference type="EnsemblMetazoa" id="ASIC005114-PA"/>
    </source>
</evidence>
<keyword evidence="3" id="KW-1185">Reference proteome</keyword>
<dbReference type="AlphaFoldDB" id="A0A084VJ02"/>
<dbReference type="EnsemblMetazoa" id="ASIC005114-RA">
    <property type="protein sequence ID" value="ASIC005114-PA"/>
    <property type="gene ID" value="ASIC005114"/>
</dbReference>
<name>A0A084VJ02_ANOSI</name>
<evidence type="ECO:0000313" key="1">
    <source>
        <dbReference type="EMBL" id="KFB37946.1"/>
    </source>
</evidence>
<reference evidence="1 3" key="1">
    <citation type="journal article" date="2014" name="BMC Genomics">
        <title>Genome sequence of Anopheles sinensis provides insight into genetics basis of mosquito competence for malaria parasites.</title>
        <authorList>
            <person name="Zhou D."/>
            <person name="Zhang D."/>
            <person name="Ding G."/>
            <person name="Shi L."/>
            <person name="Hou Q."/>
            <person name="Ye Y."/>
            <person name="Xu Y."/>
            <person name="Zhou H."/>
            <person name="Xiong C."/>
            <person name="Li S."/>
            <person name="Yu J."/>
            <person name="Hong S."/>
            <person name="Yu X."/>
            <person name="Zou P."/>
            <person name="Chen C."/>
            <person name="Chang X."/>
            <person name="Wang W."/>
            <person name="Lv Y."/>
            <person name="Sun Y."/>
            <person name="Ma L."/>
            <person name="Shen B."/>
            <person name="Zhu C."/>
        </authorList>
    </citation>
    <scope>NUCLEOTIDE SEQUENCE [LARGE SCALE GENOMIC DNA]</scope>
</reference>
<reference evidence="2" key="2">
    <citation type="submission" date="2020-05" db="UniProtKB">
        <authorList>
            <consortium name="EnsemblMetazoa"/>
        </authorList>
    </citation>
    <scope>IDENTIFICATION</scope>
</reference>
<accession>A0A084VJ02</accession>
<dbReference type="EMBL" id="ATLV01013420">
    <property type="status" value="NOT_ANNOTATED_CDS"/>
    <property type="molecule type" value="Genomic_DNA"/>
</dbReference>
<dbReference type="VEuPathDB" id="VectorBase:ASIC005114"/>
<dbReference type="EMBL" id="KE524855">
    <property type="protein sequence ID" value="KFB37946.1"/>
    <property type="molecule type" value="Genomic_DNA"/>
</dbReference>
<dbReference type="Proteomes" id="UP000030765">
    <property type="component" value="Unassembled WGS sequence"/>
</dbReference>
<protein>
    <submittedName>
        <fullName evidence="1 2">Inorganic pyrophosphatase/exopolyphosphatase</fullName>
    </submittedName>
</protein>